<feature type="compositionally biased region" description="Polar residues" evidence="1">
    <location>
        <begin position="27"/>
        <end position="37"/>
    </location>
</feature>
<sequence>MSGGGKSGRLRKGPGASRREIRPFKPNATTGCSSNRPRTACHAAESVLLKHPDLRDVSFMNYLRMNPNMFSF</sequence>
<accession>J9GDM1</accession>
<evidence type="ECO:0000256" key="1">
    <source>
        <dbReference type="SAM" id="MobiDB-lite"/>
    </source>
</evidence>
<proteinExistence type="predicted"/>
<name>J9GDM1_9ZZZZ</name>
<dbReference type="EMBL" id="AMCI01004739">
    <property type="protein sequence ID" value="EJW97474.1"/>
    <property type="molecule type" value="Genomic_DNA"/>
</dbReference>
<evidence type="ECO:0000313" key="2">
    <source>
        <dbReference type="EMBL" id="EJW97474.1"/>
    </source>
</evidence>
<protein>
    <submittedName>
        <fullName evidence="2">Uncharacterized protein</fullName>
    </submittedName>
</protein>
<gene>
    <name evidence="2" type="ORF">EVA_14419</name>
</gene>
<comment type="caution">
    <text evidence="2">The sequence shown here is derived from an EMBL/GenBank/DDBJ whole genome shotgun (WGS) entry which is preliminary data.</text>
</comment>
<reference evidence="2" key="1">
    <citation type="journal article" date="2012" name="PLoS ONE">
        <title>Gene sets for utilization of primary and secondary nutrition supplies in the distal gut of endangered iberian lynx.</title>
        <authorList>
            <person name="Alcaide M."/>
            <person name="Messina E."/>
            <person name="Richter M."/>
            <person name="Bargiela R."/>
            <person name="Peplies J."/>
            <person name="Huws S.A."/>
            <person name="Newbold C.J."/>
            <person name="Golyshin P.N."/>
            <person name="Simon M.A."/>
            <person name="Lopez G."/>
            <person name="Yakimov M.M."/>
            <person name="Ferrer M."/>
        </authorList>
    </citation>
    <scope>NUCLEOTIDE SEQUENCE</scope>
</reference>
<feature type="region of interest" description="Disordered" evidence="1">
    <location>
        <begin position="1"/>
        <end position="37"/>
    </location>
</feature>
<dbReference type="AlphaFoldDB" id="J9GDM1"/>
<organism evidence="2">
    <name type="scientific">gut metagenome</name>
    <dbReference type="NCBI Taxonomy" id="749906"/>
    <lineage>
        <taxon>unclassified sequences</taxon>
        <taxon>metagenomes</taxon>
        <taxon>organismal metagenomes</taxon>
    </lineage>
</organism>